<evidence type="ECO:0000313" key="2">
    <source>
        <dbReference type="EMBL" id="TMU56502.1"/>
    </source>
</evidence>
<dbReference type="EMBL" id="VCNI01000001">
    <property type="protein sequence ID" value="TMU56502.1"/>
    <property type="molecule type" value="Genomic_DNA"/>
</dbReference>
<protein>
    <submittedName>
        <fullName evidence="2">GNAT family N-acetyltransferase</fullName>
    </submittedName>
</protein>
<accession>A0ABY2WPB1</accession>
<comment type="caution">
    <text evidence="2">The sequence shown here is derived from an EMBL/GenBank/DDBJ whole genome shotgun (WGS) entry which is preliminary data.</text>
</comment>
<dbReference type="RefSeq" id="WP_138833021.1">
    <property type="nucleotide sequence ID" value="NZ_VCNI01000001.1"/>
</dbReference>
<dbReference type="Proteomes" id="UP000751614">
    <property type="component" value="Unassembled WGS sequence"/>
</dbReference>
<keyword evidence="3" id="KW-1185">Reference proteome</keyword>
<organism evidence="2 3">
    <name type="scientific">Flagellimonas algicola</name>
    <dbReference type="NCBI Taxonomy" id="2583815"/>
    <lineage>
        <taxon>Bacteria</taxon>
        <taxon>Pseudomonadati</taxon>
        <taxon>Bacteroidota</taxon>
        <taxon>Flavobacteriia</taxon>
        <taxon>Flavobacteriales</taxon>
        <taxon>Flavobacteriaceae</taxon>
        <taxon>Flagellimonas</taxon>
    </lineage>
</organism>
<dbReference type="InterPro" id="IPR016181">
    <property type="entry name" value="Acyl_CoA_acyltransferase"/>
</dbReference>
<name>A0ABY2WPB1_9FLAO</name>
<feature type="domain" description="N-acetyltransferase" evidence="1">
    <location>
        <begin position="1"/>
        <end position="151"/>
    </location>
</feature>
<dbReference type="PROSITE" id="PS51186">
    <property type="entry name" value="GNAT"/>
    <property type="match status" value="1"/>
</dbReference>
<proteinExistence type="predicted"/>
<sequence length="254" mass="29429">MKIVEVTPENAITETFFCIKDTKRQGFKDKANWYEKRYKEGLRITILKNDEDKMIGFIEYVPGKYAWRPIDADNYMFIHCTYIYSKKERSKGFGSMLILEAEKEAKALGLDGLCAMTSKGGWLANKTLFEKNGFLQIEAKDRFELLSKTWNDHTKKPKFHNWTNQQGKYKGWHLVYADQCPWSEKSITAILNIAMDFGVDIKVSKIETVNEAKMAPSGFGVFNLLHNGKLLDDHYLSGTRFRTILKKELNLPTR</sequence>
<evidence type="ECO:0000313" key="3">
    <source>
        <dbReference type="Proteomes" id="UP000751614"/>
    </source>
</evidence>
<dbReference type="SUPFAM" id="SSF55729">
    <property type="entry name" value="Acyl-CoA N-acyltransferases (Nat)"/>
    <property type="match status" value="1"/>
</dbReference>
<dbReference type="Gene3D" id="3.40.630.30">
    <property type="match status" value="1"/>
</dbReference>
<reference evidence="2 3" key="1">
    <citation type="submission" date="2019-05" db="EMBL/GenBank/DDBJ databases">
        <title>Flagellimonas sp. AsT0115, sp. nov., isolated from a marine red algae, Asparagopsis taxiformis.</title>
        <authorList>
            <person name="Kim J."/>
            <person name="Jeong S.E."/>
            <person name="Jeon C.O."/>
        </authorList>
    </citation>
    <scope>NUCLEOTIDE SEQUENCE [LARGE SCALE GENOMIC DNA]</scope>
    <source>
        <strain evidence="2 3">AsT0115</strain>
    </source>
</reference>
<gene>
    <name evidence="2" type="ORF">FGG15_02885</name>
</gene>
<dbReference type="InterPro" id="IPR000182">
    <property type="entry name" value="GNAT_dom"/>
</dbReference>
<dbReference type="Pfam" id="PF00583">
    <property type="entry name" value="Acetyltransf_1"/>
    <property type="match status" value="1"/>
</dbReference>
<evidence type="ECO:0000259" key="1">
    <source>
        <dbReference type="PROSITE" id="PS51186"/>
    </source>
</evidence>